<organism evidence="3 4">
    <name type="scientific">Streptomyces justiciae</name>
    <dbReference type="NCBI Taxonomy" id="2780140"/>
    <lineage>
        <taxon>Bacteria</taxon>
        <taxon>Bacillati</taxon>
        <taxon>Actinomycetota</taxon>
        <taxon>Actinomycetes</taxon>
        <taxon>Kitasatosporales</taxon>
        <taxon>Streptomycetaceae</taxon>
        <taxon>Streptomyces</taxon>
    </lineage>
</organism>
<evidence type="ECO:0000256" key="2">
    <source>
        <dbReference type="SAM" id="Phobius"/>
    </source>
</evidence>
<proteinExistence type="predicted"/>
<feature type="transmembrane region" description="Helical" evidence="2">
    <location>
        <begin position="100"/>
        <end position="123"/>
    </location>
</feature>
<name>A0ABU3M6H3_9ACTN</name>
<dbReference type="InterPro" id="IPR011701">
    <property type="entry name" value="MFS"/>
</dbReference>
<keyword evidence="2" id="KW-0812">Transmembrane</keyword>
<dbReference type="InterPro" id="IPR052524">
    <property type="entry name" value="MFS_Cyanate_Porter"/>
</dbReference>
<dbReference type="PANTHER" id="PTHR23523:SF2">
    <property type="entry name" value="2-NITROIMIDAZOLE TRANSPORTER"/>
    <property type="match status" value="1"/>
</dbReference>
<feature type="region of interest" description="Disordered" evidence="1">
    <location>
        <begin position="233"/>
        <end position="255"/>
    </location>
</feature>
<comment type="caution">
    <text evidence="3">The sequence shown here is derived from an EMBL/GenBank/DDBJ whole genome shotgun (WGS) entry which is preliminary data.</text>
</comment>
<feature type="transmembrane region" description="Helical" evidence="2">
    <location>
        <begin position="196"/>
        <end position="214"/>
    </location>
</feature>
<dbReference type="Pfam" id="PF07690">
    <property type="entry name" value="MFS_1"/>
    <property type="match status" value="1"/>
</dbReference>
<feature type="transmembrane region" description="Helical" evidence="2">
    <location>
        <begin position="389"/>
        <end position="412"/>
    </location>
</feature>
<feature type="transmembrane region" description="Helical" evidence="2">
    <location>
        <begin position="331"/>
        <end position="350"/>
    </location>
</feature>
<keyword evidence="2" id="KW-1133">Transmembrane helix</keyword>
<gene>
    <name evidence="3" type="ORF">RQC66_41040</name>
</gene>
<dbReference type="InterPro" id="IPR036259">
    <property type="entry name" value="MFS_trans_sf"/>
</dbReference>
<dbReference type="InterPro" id="IPR004747">
    <property type="entry name" value="CynX-like"/>
</dbReference>
<feature type="transmembrane region" description="Helical" evidence="2">
    <location>
        <begin position="73"/>
        <end position="93"/>
    </location>
</feature>
<dbReference type="NCBIfam" id="TIGR00896">
    <property type="entry name" value="CynX"/>
    <property type="match status" value="1"/>
</dbReference>
<feature type="transmembrane region" description="Helical" evidence="2">
    <location>
        <begin position="356"/>
        <end position="377"/>
    </location>
</feature>
<feature type="transmembrane region" description="Helical" evidence="2">
    <location>
        <begin position="129"/>
        <end position="151"/>
    </location>
</feature>
<dbReference type="Proteomes" id="UP001257948">
    <property type="component" value="Unassembled WGS sequence"/>
</dbReference>
<feature type="transmembrane region" description="Helical" evidence="2">
    <location>
        <begin position="418"/>
        <end position="439"/>
    </location>
</feature>
<feature type="transmembrane region" description="Helical" evidence="2">
    <location>
        <begin position="265"/>
        <end position="286"/>
    </location>
</feature>
<feature type="compositionally biased region" description="Polar residues" evidence="1">
    <location>
        <begin position="12"/>
        <end position="24"/>
    </location>
</feature>
<feature type="transmembrane region" description="Helical" evidence="2">
    <location>
        <begin position="38"/>
        <end position="61"/>
    </location>
</feature>
<sequence>MMGSMASEETRTTTSPHIRSSATGETPKPATRAWTTRLLVLGIVLAAVNLRPAITSLGALLEEVRDGLGMSGSVAGLLTSVPPLCFAVFGVMAPRLARRFGPGAVVCAGMAAITAGLLIRPYVGGTAGFLAASALALMGIAVSNVLMPVIVKRWFPDRVGSMTGLYSMALALGTSTAAAATVPVTDLLGGNWQTGLAVWAGLAAVAVLPWIPFVRQRDDVRQDDDVRQGGVVRNEGGVRQQGAAPAGQAPAREERPALRITRSRTAWALAVFFGLQATAAYITMGWMPQVFRDAGVPASTAGLLLAVTMVMGVPLAFVIPRVATRLPHQGPIVLVLGVCGLVGYAGLYLAPAAGAWVWALLLGVSNCSFPLALTMVGMRARSGAGVAQLSAFAQSTGYLISIPGPLLVGVLYQHSGGWGLPIALMAGLMIPQMVVGVLAGRDRTVEEEAAR</sequence>
<reference evidence="4" key="1">
    <citation type="submission" date="2023-07" db="EMBL/GenBank/DDBJ databases">
        <title>Draft genome sequence of the endophytic actinobacterium Streptomyces justiciae WPN32, a potential antibiotic producer.</title>
        <authorList>
            <person name="Yasawong M."/>
            <person name="Pana W."/>
            <person name="Ganta P."/>
            <person name="Santapan N."/>
            <person name="Songngamsuk T."/>
            <person name="Phatcharaharikarn M."/>
            <person name="Kerdtoob S."/>
            <person name="Nantapong N."/>
        </authorList>
    </citation>
    <scope>NUCLEOTIDE SEQUENCE [LARGE SCALE GENOMIC DNA]</scope>
    <source>
        <strain evidence="4">WPN32</strain>
    </source>
</reference>
<dbReference type="EMBL" id="JAVTLL010000044">
    <property type="protein sequence ID" value="MDT7847126.1"/>
    <property type="molecule type" value="Genomic_DNA"/>
</dbReference>
<dbReference type="CDD" id="cd17339">
    <property type="entry name" value="MFS_NIMT_CynX_like"/>
    <property type="match status" value="1"/>
</dbReference>
<feature type="transmembrane region" description="Helical" evidence="2">
    <location>
        <begin position="298"/>
        <end position="319"/>
    </location>
</feature>
<dbReference type="SUPFAM" id="SSF103473">
    <property type="entry name" value="MFS general substrate transporter"/>
    <property type="match status" value="1"/>
</dbReference>
<dbReference type="PANTHER" id="PTHR23523">
    <property type="match status" value="1"/>
</dbReference>
<evidence type="ECO:0000256" key="1">
    <source>
        <dbReference type="SAM" id="MobiDB-lite"/>
    </source>
</evidence>
<evidence type="ECO:0000313" key="4">
    <source>
        <dbReference type="Proteomes" id="UP001257948"/>
    </source>
</evidence>
<feature type="transmembrane region" description="Helical" evidence="2">
    <location>
        <begin position="163"/>
        <end position="184"/>
    </location>
</feature>
<dbReference type="RefSeq" id="WP_314207321.1">
    <property type="nucleotide sequence ID" value="NZ_JAVTLL010000044.1"/>
</dbReference>
<feature type="region of interest" description="Disordered" evidence="1">
    <location>
        <begin position="1"/>
        <end position="29"/>
    </location>
</feature>
<feature type="compositionally biased region" description="Low complexity" evidence="1">
    <location>
        <begin position="240"/>
        <end position="250"/>
    </location>
</feature>
<protein>
    <submittedName>
        <fullName evidence="3">CynX/NimT family MFS transporter</fullName>
    </submittedName>
</protein>
<dbReference type="Gene3D" id="1.20.1250.20">
    <property type="entry name" value="MFS general substrate transporter like domains"/>
    <property type="match status" value="2"/>
</dbReference>
<keyword evidence="4" id="KW-1185">Reference proteome</keyword>
<accession>A0ABU3M6H3</accession>
<evidence type="ECO:0000313" key="3">
    <source>
        <dbReference type="EMBL" id="MDT7847126.1"/>
    </source>
</evidence>
<keyword evidence="2" id="KW-0472">Membrane</keyword>